<reference evidence="4" key="1">
    <citation type="submission" date="2015-10" db="EMBL/GenBank/DDBJ databases">
        <title>Draft Genome Sequences of 11 Lactococcus lactis subspecies cremoris strains.</title>
        <authorList>
            <person name="Wels M."/>
            <person name="Backus L."/>
            <person name="Boekhorst J."/>
            <person name="Dijkstra A."/>
            <person name="Beerthuizen M."/>
            <person name="Kelly W."/>
            <person name="Siezen R."/>
            <person name="Bachmann H."/>
            <person name="Van Hijum S."/>
        </authorList>
    </citation>
    <scope>NUCLEOTIDE SEQUENCE [LARGE SCALE GENOMIC DNA]</scope>
    <source>
        <strain evidence="4">LMG8520</strain>
    </source>
</reference>
<accession>A0A0V8D462</accession>
<dbReference type="GO" id="GO:0006310">
    <property type="term" value="P:DNA recombination"/>
    <property type="evidence" value="ECO:0007669"/>
    <property type="project" value="UniProtKB-KW"/>
</dbReference>
<name>A0A0V8D462_LACLL</name>
<dbReference type="PATRIC" id="fig|1360.106.peg.2680"/>
<proteinExistence type="predicted"/>
<dbReference type="InterPro" id="IPR002104">
    <property type="entry name" value="Integrase_catalytic"/>
</dbReference>
<sequence length="239" mass="28082">MGYLEENPVSSVILPRYTQTIGEYEKKQKKFLSKEEMSLFLKSMNKACLDVRQKRMILLFEFLFLTGLRIGEALALRWENVHLEENIIHIKYNLDYHSVRAKEKKLSLPKTADSIRKIFINERCVEILIWYQTENQLNNFDSEFIFLNSKGNLHALNSLTVFLKRQATIAKIPNKNPRDFSTHLFRHSHISLLAEMGLPVKTIMQRVGHKDEKTTLQIYTHVTQSMNEDTLEKLNEIKL</sequence>
<dbReference type="SUPFAM" id="SSF56349">
    <property type="entry name" value="DNA breaking-rejoining enzymes"/>
    <property type="match status" value="1"/>
</dbReference>
<comment type="caution">
    <text evidence="3">The sequence shown here is derived from an EMBL/GenBank/DDBJ whole genome shotgun (WGS) entry which is preliminary data.</text>
</comment>
<evidence type="ECO:0000313" key="4">
    <source>
        <dbReference type="Proteomes" id="UP000054230"/>
    </source>
</evidence>
<protein>
    <submittedName>
        <fullName evidence="3">Phage integrase</fullName>
    </submittedName>
</protein>
<organism evidence="3 4">
    <name type="scientific">Lactococcus lactis subsp. lactis</name>
    <name type="common">Streptococcus lactis</name>
    <dbReference type="NCBI Taxonomy" id="1360"/>
    <lineage>
        <taxon>Bacteria</taxon>
        <taxon>Bacillati</taxon>
        <taxon>Bacillota</taxon>
        <taxon>Bacilli</taxon>
        <taxon>Lactobacillales</taxon>
        <taxon>Streptococcaceae</taxon>
        <taxon>Lactococcus</taxon>
    </lineage>
</organism>
<feature type="domain" description="Tyr recombinase" evidence="2">
    <location>
        <begin position="27"/>
        <end position="232"/>
    </location>
</feature>
<dbReference type="CDD" id="cd01189">
    <property type="entry name" value="INT_ICEBs1_C_like"/>
    <property type="match status" value="1"/>
</dbReference>
<dbReference type="PANTHER" id="PTHR30349:SF64">
    <property type="entry name" value="PROPHAGE INTEGRASE INTD-RELATED"/>
    <property type="match status" value="1"/>
</dbReference>
<dbReference type="RefSeq" id="WP_058209920.1">
    <property type="nucleotide sequence ID" value="NZ_LKLP01000083.1"/>
</dbReference>
<dbReference type="GO" id="GO:0015074">
    <property type="term" value="P:DNA integration"/>
    <property type="evidence" value="ECO:0007669"/>
    <property type="project" value="InterPro"/>
</dbReference>
<evidence type="ECO:0000313" key="3">
    <source>
        <dbReference type="EMBL" id="KSU08327.1"/>
    </source>
</evidence>
<dbReference type="EMBL" id="LKLP01000083">
    <property type="protein sequence ID" value="KSU08327.1"/>
    <property type="molecule type" value="Genomic_DNA"/>
</dbReference>
<dbReference type="InterPro" id="IPR013762">
    <property type="entry name" value="Integrase-like_cat_sf"/>
</dbReference>
<gene>
    <name evidence="3" type="ORF">LMG8520_1609</name>
</gene>
<evidence type="ECO:0000259" key="2">
    <source>
        <dbReference type="PROSITE" id="PS51898"/>
    </source>
</evidence>
<dbReference type="AlphaFoldDB" id="A0A0V8D462"/>
<dbReference type="PANTHER" id="PTHR30349">
    <property type="entry name" value="PHAGE INTEGRASE-RELATED"/>
    <property type="match status" value="1"/>
</dbReference>
<dbReference type="InterPro" id="IPR011010">
    <property type="entry name" value="DNA_brk_join_enz"/>
</dbReference>
<dbReference type="PROSITE" id="PS51898">
    <property type="entry name" value="TYR_RECOMBINASE"/>
    <property type="match status" value="1"/>
</dbReference>
<dbReference type="Proteomes" id="UP000054230">
    <property type="component" value="Unassembled WGS sequence"/>
</dbReference>
<evidence type="ECO:0000256" key="1">
    <source>
        <dbReference type="ARBA" id="ARBA00023172"/>
    </source>
</evidence>
<dbReference type="GO" id="GO:0003677">
    <property type="term" value="F:DNA binding"/>
    <property type="evidence" value="ECO:0007669"/>
    <property type="project" value="InterPro"/>
</dbReference>
<dbReference type="Gene3D" id="1.10.443.10">
    <property type="entry name" value="Intergrase catalytic core"/>
    <property type="match status" value="1"/>
</dbReference>
<dbReference type="InterPro" id="IPR050090">
    <property type="entry name" value="Tyrosine_recombinase_XerCD"/>
</dbReference>
<dbReference type="Pfam" id="PF00589">
    <property type="entry name" value="Phage_integrase"/>
    <property type="match status" value="1"/>
</dbReference>
<keyword evidence="1" id="KW-0233">DNA recombination</keyword>